<dbReference type="PANTHER" id="PTHR36437">
    <property type="entry name" value="GLYOXALASE/BLEOMYCIN RESISTANCE PROTEIN/DIOXYGENASE"/>
    <property type="match status" value="1"/>
</dbReference>
<protein>
    <submittedName>
        <fullName evidence="2">Glyoxalase/bleomycin resistance/dioxygenase family protein</fullName>
    </submittedName>
</protein>
<proteinExistence type="predicted"/>
<gene>
    <name evidence="2" type="ORF">FOE67_00210</name>
</gene>
<dbReference type="PROSITE" id="PS51819">
    <property type="entry name" value="VOC"/>
    <property type="match status" value="1"/>
</dbReference>
<evidence type="ECO:0000313" key="2">
    <source>
        <dbReference type="EMBL" id="MBB0227975.1"/>
    </source>
</evidence>
<name>A0A7W3XUK2_9ACTN</name>
<dbReference type="InterPro" id="IPR037523">
    <property type="entry name" value="VOC_core"/>
</dbReference>
<reference evidence="3" key="1">
    <citation type="submission" date="2019-10" db="EMBL/GenBank/DDBJ databases">
        <title>Streptomyces sp. nov., a novel actinobacterium isolated from alkaline environment.</title>
        <authorList>
            <person name="Golinska P."/>
        </authorList>
    </citation>
    <scope>NUCLEOTIDE SEQUENCE [LARGE SCALE GENOMIC DNA]</scope>
    <source>
        <strain evidence="3">DSM 42108</strain>
    </source>
</reference>
<dbReference type="RefSeq" id="WP_182659684.1">
    <property type="nucleotide sequence ID" value="NZ_VKHS01000001.1"/>
</dbReference>
<dbReference type="Proteomes" id="UP000530234">
    <property type="component" value="Unassembled WGS sequence"/>
</dbReference>
<comment type="caution">
    <text evidence="2">The sequence shown here is derived from an EMBL/GenBank/DDBJ whole genome shotgun (WGS) entry which is preliminary data.</text>
</comment>
<keyword evidence="2" id="KW-0223">Dioxygenase</keyword>
<dbReference type="InterPro" id="IPR029068">
    <property type="entry name" value="Glyas_Bleomycin-R_OHBP_Dase"/>
</dbReference>
<dbReference type="PANTHER" id="PTHR36437:SF2">
    <property type="entry name" value="GLYOXALASE_BLEOMYCIN RESISTANCE PROTEIN_DIOXYGENASE"/>
    <property type="match status" value="1"/>
</dbReference>
<dbReference type="InterPro" id="IPR004360">
    <property type="entry name" value="Glyas_Fos-R_dOase_dom"/>
</dbReference>
<evidence type="ECO:0000259" key="1">
    <source>
        <dbReference type="PROSITE" id="PS51819"/>
    </source>
</evidence>
<dbReference type="EMBL" id="VKHS01000001">
    <property type="protein sequence ID" value="MBB0227975.1"/>
    <property type="molecule type" value="Genomic_DNA"/>
</dbReference>
<evidence type="ECO:0000313" key="3">
    <source>
        <dbReference type="Proteomes" id="UP000530234"/>
    </source>
</evidence>
<sequence length="143" mass="15719">MLTTHLDAVTILAEDVDRATAFYADLLGFTVVPQFTTPEGDFVWLRSHKRSTSIIIQDLATRADKPTQADIPVASGGLMLGFTVEDADAAYKTAQEGGYEIRTPVVDMGSGRTFGVRDPEGNYLQLFDVYPPVHDLQRRLGLD</sequence>
<organism evidence="2 3">
    <name type="scientific">Streptomyces calidiresistens</name>
    <dbReference type="NCBI Taxonomy" id="1485586"/>
    <lineage>
        <taxon>Bacteria</taxon>
        <taxon>Bacillati</taxon>
        <taxon>Actinomycetota</taxon>
        <taxon>Actinomycetes</taxon>
        <taxon>Kitasatosporales</taxon>
        <taxon>Streptomycetaceae</taxon>
        <taxon>Streptomyces</taxon>
    </lineage>
</organism>
<dbReference type="AlphaFoldDB" id="A0A7W3XUK2"/>
<accession>A0A7W3XUK2</accession>
<dbReference type="Pfam" id="PF00903">
    <property type="entry name" value="Glyoxalase"/>
    <property type="match status" value="1"/>
</dbReference>
<dbReference type="Gene3D" id="3.10.180.10">
    <property type="entry name" value="2,3-Dihydroxybiphenyl 1,2-Dioxygenase, domain 1"/>
    <property type="match status" value="1"/>
</dbReference>
<dbReference type="GO" id="GO:0051213">
    <property type="term" value="F:dioxygenase activity"/>
    <property type="evidence" value="ECO:0007669"/>
    <property type="project" value="UniProtKB-KW"/>
</dbReference>
<feature type="domain" description="VOC" evidence="1">
    <location>
        <begin position="5"/>
        <end position="129"/>
    </location>
</feature>
<keyword evidence="3" id="KW-1185">Reference proteome</keyword>
<keyword evidence="2" id="KW-0560">Oxidoreductase</keyword>
<dbReference type="SUPFAM" id="SSF54593">
    <property type="entry name" value="Glyoxalase/Bleomycin resistance protein/Dihydroxybiphenyl dioxygenase"/>
    <property type="match status" value="1"/>
</dbReference>